<comment type="subcellular location">
    <subcellularLocation>
        <location evidence="2">Cell membrane</location>
    </subcellularLocation>
    <subcellularLocation>
        <location evidence="1">Membrane</location>
        <topology evidence="1">Single-pass membrane protein</topology>
    </subcellularLocation>
</comment>
<dbReference type="Pfam" id="PF10099">
    <property type="entry name" value="RskA_C"/>
    <property type="match status" value="1"/>
</dbReference>
<feature type="region of interest" description="Disordered" evidence="9">
    <location>
        <begin position="228"/>
        <end position="257"/>
    </location>
</feature>
<organism evidence="12 13">
    <name type="scientific">Hansschlegelia zhihuaiae</name>
    <dbReference type="NCBI Taxonomy" id="405005"/>
    <lineage>
        <taxon>Bacteria</taxon>
        <taxon>Pseudomonadati</taxon>
        <taxon>Pseudomonadota</taxon>
        <taxon>Alphaproteobacteria</taxon>
        <taxon>Hyphomicrobiales</taxon>
        <taxon>Methylopilaceae</taxon>
        <taxon>Hansschlegelia</taxon>
    </lineage>
</organism>
<feature type="domain" description="Anti-sigma K factor RskA C-terminal" evidence="11">
    <location>
        <begin position="113"/>
        <end position="241"/>
    </location>
</feature>
<evidence type="ECO:0000256" key="8">
    <source>
        <dbReference type="ARBA" id="ARBA00030803"/>
    </source>
</evidence>
<gene>
    <name evidence="12" type="ORF">EK403_00435</name>
</gene>
<keyword evidence="5 10" id="KW-1133">Transmembrane helix</keyword>
<dbReference type="EMBL" id="RYFI01000001">
    <property type="protein sequence ID" value="RXF75369.1"/>
    <property type="molecule type" value="Genomic_DNA"/>
</dbReference>
<dbReference type="Proteomes" id="UP000289708">
    <property type="component" value="Unassembled WGS sequence"/>
</dbReference>
<dbReference type="AlphaFoldDB" id="A0A4Q0MQ77"/>
<dbReference type="GO" id="GO:0016989">
    <property type="term" value="F:sigma factor antagonist activity"/>
    <property type="evidence" value="ECO:0007669"/>
    <property type="project" value="TreeGrafter"/>
</dbReference>
<name>A0A4Q0MQ77_9HYPH</name>
<dbReference type="OrthoDB" id="9816387at2"/>
<evidence type="ECO:0000313" key="13">
    <source>
        <dbReference type="Proteomes" id="UP000289708"/>
    </source>
</evidence>
<accession>A0A4Q0MQ77</accession>
<evidence type="ECO:0000259" key="11">
    <source>
        <dbReference type="Pfam" id="PF10099"/>
    </source>
</evidence>
<sequence length="257" mass="26798">MSATDDTGEGLEGPDREGVAAEYALGTLSAVERAEVASRLDLDPELAEAVARWEARLAPLAFAVSEVEPPAGLWPAIERRVAAIAGGGRPALHVVKESVATPEEEPSGAWRIWAIAATIAAVALGGLFVRERMMERSIPGEPLVAALSADGKGPAYLISVDVAKRELTIRRVGAETPADRSHELWLVSDKVGKPVSLGLVGGQASRAALAQYDPATFEAATYAVSLEPRGGSKTGAPTGPVLWSGKLEPLPKTPSAR</sequence>
<evidence type="ECO:0000256" key="7">
    <source>
        <dbReference type="ARBA" id="ARBA00029829"/>
    </source>
</evidence>
<proteinExistence type="predicted"/>
<dbReference type="PANTHER" id="PTHR37461:SF1">
    <property type="entry name" value="ANTI-SIGMA-K FACTOR RSKA"/>
    <property type="match status" value="1"/>
</dbReference>
<evidence type="ECO:0000256" key="6">
    <source>
        <dbReference type="ARBA" id="ARBA00023136"/>
    </source>
</evidence>
<evidence type="ECO:0000313" key="12">
    <source>
        <dbReference type="EMBL" id="RXF75369.1"/>
    </source>
</evidence>
<evidence type="ECO:0000256" key="10">
    <source>
        <dbReference type="SAM" id="Phobius"/>
    </source>
</evidence>
<evidence type="ECO:0000256" key="9">
    <source>
        <dbReference type="SAM" id="MobiDB-lite"/>
    </source>
</evidence>
<protein>
    <recommendedName>
        <fullName evidence="8">Regulator of SigK</fullName>
    </recommendedName>
    <alternativeName>
        <fullName evidence="7">Sigma-K anti-sigma factor RskA</fullName>
    </alternativeName>
</protein>
<feature type="transmembrane region" description="Helical" evidence="10">
    <location>
        <begin position="110"/>
        <end position="129"/>
    </location>
</feature>
<dbReference type="PANTHER" id="PTHR37461">
    <property type="entry name" value="ANTI-SIGMA-K FACTOR RSKA"/>
    <property type="match status" value="1"/>
</dbReference>
<keyword evidence="6 10" id="KW-0472">Membrane</keyword>
<evidence type="ECO:0000256" key="2">
    <source>
        <dbReference type="ARBA" id="ARBA00004236"/>
    </source>
</evidence>
<evidence type="ECO:0000256" key="4">
    <source>
        <dbReference type="ARBA" id="ARBA00022692"/>
    </source>
</evidence>
<dbReference type="InterPro" id="IPR041916">
    <property type="entry name" value="Anti_sigma_zinc_sf"/>
</dbReference>
<evidence type="ECO:0000256" key="1">
    <source>
        <dbReference type="ARBA" id="ARBA00004167"/>
    </source>
</evidence>
<reference evidence="12 13" key="1">
    <citation type="submission" date="2018-12" db="EMBL/GenBank/DDBJ databases">
        <title>bacterium Hansschlegelia zhihuaiae S113.</title>
        <authorList>
            <person name="He J."/>
        </authorList>
    </citation>
    <scope>NUCLEOTIDE SEQUENCE [LARGE SCALE GENOMIC DNA]</scope>
    <source>
        <strain evidence="12 13">S 113</strain>
    </source>
</reference>
<dbReference type="GO" id="GO:0006417">
    <property type="term" value="P:regulation of translation"/>
    <property type="evidence" value="ECO:0007669"/>
    <property type="project" value="TreeGrafter"/>
</dbReference>
<dbReference type="InterPro" id="IPR018764">
    <property type="entry name" value="RskA_C"/>
</dbReference>
<evidence type="ECO:0000256" key="5">
    <source>
        <dbReference type="ARBA" id="ARBA00022989"/>
    </source>
</evidence>
<evidence type="ECO:0000256" key="3">
    <source>
        <dbReference type="ARBA" id="ARBA00022475"/>
    </source>
</evidence>
<keyword evidence="13" id="KW-1185">Reference proteome</keyword>
<dbReference type="GO" id="GO:0005886">
    <property type="term" value="C:plasma membrane"/>
    <property type="evidence" value="ECO:0007669"/>
    <property type="project" value="UniProtKB-SubCell"/>
</dbReference>
<comment type="caution">
    <text evidence="12">The sequence shown here is derived from an EMBL/GenBank/DDBJ whole genome shotgun (WGS) entry which is preliminary data.</text>
</comment>
<dbReference type="Gene3D" id="1.10.10.1320">
    <property type="entry name" value="Anti-sigma factor, zinc-finger domain"/>
    <property type="match status" value="1"/>
</dbReference>
<keyword evidence="4 10" id="KW-0812">Transmembrane</keyword>
<dbReference type="RefSeq" id="WP_128775547.1">
    <property type="nucleotide sequence ID" value="NZ_RYFI01000001.1"/>
</dbReference>
<keyword evidence="3" id="KW-1003">Cell membrane</keyword>
<dbReference type="InterPro" id="IPR051474">
    <property type="entry name" value="Anti-sigma-K/W_factor"/>
</dbReference>